<proteinExistence type="predicted"/>
<protein>
    <submittedName>
        <fullName evidence="1">Uncharacterized protein</fullName>
    </submittedName>
</protein>
<dbReference type="EMBL" id="CM056812">
    <property type="protein sequence ID" value="KAJ8618216.1"/>
    <property type="molecule type" value="Genomic_DNA"/>
</dbReference>
<dbReference type="Proteomes" id="UP001234297">
    <property type="component" value="Chromosome 4"/>
</dbReference>
<evidence type="ECO:0000313" key="1">
    <source>
        <dbReference type="EMBL" id="KAJ8618216.1"/>
    </source>
</evidence>
<keyword evidence="2" id="KW-1185">Reference proteome</keyword>
<accession>A0ACC2KB46</accession>
<evidence type="ECO:0000313" key="2">
    <source>
        <dbReference type="Proteomes" id="UP001234297"/>
    </source>
</evidence>
<organism evidence="1 2">
    <name type="scientific">Persea americana</name>
    <name type="common">Avocado</name>
    <dbReference type="NCBI Taxonomy" id="3435"/>
    <lineage>
        <taxon>Eukaryota</taxon>
        <taxon>Viridiplantae</taxon>
        <taxon>Streptophyta</taxon>
        <taxon>Embryophyta</taxon>
        <taxon>Tracheophyta</taxon>
        <taxon>Spermatophyta</taxon>
        <taxon>Magnoliopsida</taxon>
        <taxon>Magnoliidae</taxon>
        <taxon>Laurales</taxon>
        <taxon>Lauraceae</taxon>
        <taxon>Persea</taxon>
    </lineage>
</organism>
<sequence>MKTNLQETMTQGRNGGVKSKSDEDGVVRMKIVVTKQQLKQLMAIIGNGKNHVHQTSPSSLPPVSPLEQLQRIKQRRNQKRATNVKVNHRPWIPVLQSIPEEH</sequence>
<name>A0ACC2KB46_PERAE</name>
<comment type="caution">
    <text evidence="1">The sequence shown here is derived from an EMBL/GenBank/DDBJ whole genome shotgun (WGS) entry which is preliminary data.</text>
</comment>
<gene>
    <name evidence="1" type="ORF">MRB53_014402</name>
</gene>
<reference evidence="1 2" key="1">
    <citation type="journal article" date="2022" name="Hortic Res">
        <title>A haplotype resolved chromosomal level avocado genome allows analysis of novel avocado genes.</title>
        <authorList>
            <person name="Nath O."/>
            <person name="Fletcher S.J."/>
            <person name="Hayward A."/>
            <person name="Shaw L.M."/>
            <person name="Masouleh A.K."/>
            <person name="Furtado A."/>
            <person name="Henry R.J."/>
            <person name="Mitter N."/>
        </authorList>
    </citation>
    <scope>NUCLEOTIDE SEQUENCE [LARGE SCALE GENOMIC DNA]</scope>
    <source>
        <strain evidence="2">cv. Hass</strain>
    </source>
</reference>